<sequence length="334" mass="34836">MLDKYLPNRLMRAGALPALLLIAAFASQAAAQPAAFPAPGRPIHLVSPSPPGGGTDTTARLLAAKVSQSTGWQFVIENRPGAGNMIGLVYGARAAPDGHTIVLGETSNLVSAKYLYSKLQIDPETDVAPVALVGTGTLALVVSTSKPYQSIADVVAAARQSELTYATSGNGTVGHLVSASWARQSGAKLVHVPYKGAGPAMTDLLGGQVDIYFSSLSAAAPLIKSGKLRALAVTSAQRNADFPQVPTLAEAGFPGLDYYVFYGVVAPAGTPPETIGTLNREINRTLATPEMKKELADKGVEVRITGTPAEFDAFLAAERAKWRKVIQETGVTID</sequence>
<dbReference type="PANTHER" id="PTHR42928">
    <property type="entry name" value="TRICARBOXYLATE-BINDING PROTEIN"/>
    <property type="match status" value="1"/>
</dbReference>
<dbReference type="OrthoDB" id="8678477at2"/>
<dbReference type="EMBL" id="CP021111">
    <property type="protein sequence ID" value="ARP94553.1"/>
    <property type="molecule type" value="Genomic_DNA"/>
</dbReference>
<gene>
    <name evidence="3" type="ORF">CAL15_09230</name>
</gene>
<accession>A0A1W6ZAY9</accession>
<dbReference type="STRING" id="463040.CAL15_09230"/>
<dbReference type="CDD" id="cd07012">
    <property type="entry name" value="PBP2_Bug_TTT"/>
    <property type="match status" value="1"/>
</dbReference>
<protein>
    <submittedName>
        <fullName evidence="3">LacI family transcriptional regulator</fullName>
    </submittedName>
</protein>
<dbReference type="Proteomes" id="UP000194161">
    <property type="component" value="Chromosome"/>
</dbReference>
<dbReference type="InterPro" id="IPR005064">
    <property type="entry name" value="BUG"/>
</dbReference>
<evidence type="ECO:0000313" key="3">
    <source>
        <dbReference type="EMBL" id="ARP94553.1"/>
    </source>
</evidence>
<proteinExistence type="inferred from homology"/>
<dbReference type="RefSeq" id="WP_086078322.1">
    <property type="nucleotide sequence ID" value="NZ_CP021111.1"/>
</dbReference>
<reference evidence="3 4" key="1">
    <citation type="submission" date="2017-05" db="EMBL/GenBank/DDBJ databases">
        <title>Complete and WGS of Bordetella genogroups.</title>
        <authorList>
            <person name="Spilker T."/>
            <person name="LiPuma J."/>
        </authorList>
    </citation>
    <scope>NUCLEOTIDE SEQUENCE [LARGE SCALE GENOMIC DNA]</scope>
    <source>
        <strain evidence="3 4">AU7206</strain>
    </source>
</reference>
<feature type="chain" id="PRO_5012506830" evidence="2">
    <location>
        <begin position="30"/>
        <end position="334"/>
    </location>
</feature>
<evidence type="ECO:0000256" key="2">
    <source>
        <dbReference type="SAM" id="SignalP"/>
    </source>
</evidence>
<organism evidence="3 4">
    <name type="scientific">Bordetella genomosp. 13</name>
    <dbReference type="NCBI Taxonomy" id="463040"/>
    <lineage>
        <taxon>Bacteria</taxon>
        <taxon>Pseudomonadati</taxon>
        <taxon>Pseudomonadota</taxon>
        <taxon>Betaproteobacteria</taxon>
        <taxon>Burkholderiales</taxon>
        <taxon>Alcaligenaceae</taxon>
        <taxon>Bordetella</taxon>
    </lineage>
</organism>
<dbReference type="Gene3D" id="3.40.190.10">
    <property type="entry name" value="Periplasmic binding protein-like II"/>
    <property type="match status" value="1"/>
</dbReference>
<evidence type="ECO:0000313" key="4">
    <source>
        <dbReference type="Proteomes" id="UP000194161"/>
    </source>
</evidence>
<name>A0A1W6ZAY9_9BORD</name>
<dbReference type="Gene3D" id="3.40.190.150">
    <property type="entry name" value="Bordetella uptake gene, domain 1"/>
    <property type="match status" value="1"/>
</dbReference>
<dbReference type="Pfam" id="PF03401">
    <property type="entry name" value="TctC"/>
    <property type="match status" value="1"/>
</dbReference>
<keyword evidence="4" id="KW-1185">Reference proteome</keyword>
<comment type="similarity">
    <text evidence="1">Belongs to the UPF0065 (bug) family.</text>
</comment>
<dbReference type="AlphaFoldDB" id="A0A1W6ZAY9"/>
<dbReference type="InterPro" id="IPR042100">
    <property type="entry name" value="Bug_dom1"/>
</dbReference>
<dbReference type="PANTHER" id="PTHR42928:SF5">
    <property type="entry name" value="BLR1237 PROTEIN"/>
    <property type="match status" value="1"/>
</dbReference>
<dbReference type="PIRSF" id="PIRSF017082">
    <property type="entry name" value="YflP"/>
    <property type="match status" value="1"/>
</dbReference>
<evidence type="ECO:0000256" key="1">
    <source>
        <dbReference type="ARBA" id="ARBA00006987"/>
    </source>
</evidence>
<feature type="signal peptide" evidence="2">
    <location>
        <begin position="1"/>
        <end position="29"/>
    </location>
</feature>
<keyword evidence="2" id="KW-0732">Signal</keyword>
<dbReference type="SUPFAM" id="SSF53850">
    <property type="entry name" value="Periplasmic binding protein-like II"/>
    <property type="match status" value="1"/>
</dbReference>
<dbReference type="KEGG" id="bgm:CAL15_09230"/>